<dbReference type="Proteomes" id="UP000193391">
    <property type="component" value="Unassembled WGS sequence"/>
</dbReference>
<evidence type="ECO:0000313" key="2">
    <source>
        <dbReference type="EMBL" id="OSQ40710.1"/>
    </source>
</evidence>
<proteinExistence type="predicted"/>
<feature type="chain" id="PRO_5012530977" evidence="1">
    <location>
        <begin position="24"/>
        <end position="284"/>
    </location>
</feature>
<gene>
    <name evidence="2" type="ORF">TMES_03065</name>
</gene>
<dbReference type="OrthoDB" id="7328618at2"/>
<name>A0A1Y2L588_9PROT</name>
<keyword evidence="3" id="KW-1185">Reference proteome</keyword>
<comment type="caution">
    <text evidence="2">The sequence shown here is derived from an EMBL/GenBank/DDBJ whole genome shotgun (WGS) entry which is preliminary data.</text>
</comment>
<dbReference type="RefSeq" id="WP_085579266.1">
    <property type="nucleotide sequence ID" value="NZ_JFKA01000001.1"/>
</dbReference>
<dbReference type="AlphaFoldDB" id="A0A1Y2L588"/>
<accession>A0A1Y2L588</accession>
<feature type="signal peptide" evidence="1">
    <location>
        <begin position="1"/>
        <end position="23"/>
    </location>
</feature>
<protein>
    <submittedName>
        <fullName evidence="2">Uncharacterized protein</fullName>
    </submittedName>
</protein>
<evidence type="ECO:0000256" key="1">
    <source>
        <dbReference type="SAM" id="SignalP"/>
    </source>
</evidence>
<organism evidence="2 3">
    <name type="scientific">Thalassospira mesophila</name>
    <dbReference type="NCBI Taxonomy" id="1293891"/>
    <lineage>
        <taxon>Bacteria</taxon>
        <taxon>Pseudomonadati</taxon>
        <taxon>Pseudomonadota</taxon>
        <taxon>Alphaproteobacteria</taxon>
        <taxon>Rhodospirillales</taxon>
        <taxon>Thalassospiraceae</taxon>
        <taxon>Thalassospira</taxon>
    </lineage>
</organism>
<keyword evidence="1" id="KW-0732">Signal</keyword>
<evidence type="ECO:0000313" key="3">
    <source>
        <dbReference type="Proteomes" id="UP000193391"/>
    </source>
</evidence>
<dbReference type="EMBL" id="JFKA01000001">
    <property type="protein sequence ID" value="OSQ40710.1"/>
    <property type="molecule type" value="Genomic_DNA"/>
</dbReference>
<sequence>MKRPLFVLCGIIMLQSVASPAIAEDKWLSPQDAISQLWSGRSPVGQGKEWPVDQCNQWGALPANIQAASTNTLSGLVIPTVDVNRAVLTNGLQQMAKSLLAYDLGEIAAGHFYPPADIDGPFALNPAYWQNAARSPHGNALDHLPVLDISGFDNEIHMTEVLKTQNRAEVMDTLNTTGGMTNSQRWNYYAARFSKVGQDDIPLTGYVEFTQMEDQWDDQYAFAAADGRIVYDYVNNLIYFTPAHYKQWKQADFTPDPTPAYGCTPDGTCCDPFFNIAQQQQATQ</sequence>
<reference evidence="2 3" key="1">
    <citation type="submission" date="2014-03" db="EMBL/GenBank/DDBJ databases">
        <title>The draft genome sequence of Thalassospira mesophila JCM 18969.</title>
        <authorList>
            <person name="Lai Q."/>
            <person name="Shao Z."/>
        </authorList>
    </citation>
    <scope>NUCLEOTIDE SEQUENCE [LARGE SCALE GENOMIC DNA]</scope>
    <source>
        <strain evidence="2 3">JCM 18969</strain>
    </source>
</reference>